<gene>
    <name evidence="1" type="ORF">B0H17DRAFT_1217764</name>
</gene>
<name>A0AAD7FLQ1_MYCRO</name>
<dbReference type="AlphaFoldDB" id="A0AAD7FLQ1"/>
<dbReference type="EMBL" id="JARKIE010000509">
    <property type="protein sequence ID" value="KAJ7631751.1"/>
    <property type="molecule type" value="Genomic_DNA"/>
</dbReference>
<protein>
    <submittedName>
        <fullName evidence="1">Uncharacterized protein</fullName>
    </submittedName>
</protein>
<sequence length="173" mass="20007">MALAGSVMWLDEDICLLVERAQLIYGTDIMAESSSHPGEIVVTKNHRHEGHCLQWKHHHFFLLPSGQLYDPNLYMHMELVWLKNMHYDEGKYRSLILKCDLKNLVNCPVFAALLCAFYNHIFLDYTIVKDVLQPTHPVLEMREICLDPSCLELPILRKVIYVDGLPIMSEGPM</sequence>
<evidence type="ECO:0000313" key="1">
    <source>
        <dbReference type="EMBL" id="KAJ7631751.1"/>
    </source>
</evidence>
<comment type="caution">
    <text evidence="1">The sequence shown here is derived from an EMBL/GenBank/DDBJ whole genome shotgun (WGS) entry which is preliminary data.</text>
</comment>
<organism evidence="1 2">
    <name type="scientific">Mycena rosella</name>
    <name type="common">Pink bonnet</name>
    <name type="synonym">Agaricus rosellus</name>
    <dbReference type="NCBI Taxonomy" id="1033263"/>
    <lineage>
        <taxon>Eukaryota</taxon>
        <taxon>Fungi</taxon>
        <taxon>Dikarya</taxon>
        <taxon>Basidiomycota</taxon>
        <taxon>Agaricomycotina</taxon>
        <taxon>Agaricomycetes</taxon>
        <taxon>Agaricomycetidae</taxon>
        <taxon>Agaricales</taxon>
        <taxon>Marasmiineae</taxon>
        <taxon>Mycenaceae</taxon>
        <taxon>Mycena</taxon>
    </lineage>
</organism>
<evidence type="ECO:0000313" key="2">
    <source>
        <dbReference type="Proteomes" id="UP001221757"/>
    </source>
</evidence>
<reference evidence="1" key="1">
    <citation type="submission" date="2023-03" db="EMBL/GenBank/DDBJ databases">
        <title>Massive genome expansion in bonnet fungi (Mycena s.s.) driven by repeated elements and novel gene families across ecological guilds.</title>
        <authorList>
            <consortium name="Lawrence Berkeley National Laboratory"/>
            <person name="Harder C.B."/>
            <person name="Miyauchi S."/>
            <person name="Viragh M."/>
            <person name="Kuo A."/>
            <person name="Thoen E."/>
            <person name="Andreopoulos B."/>
            <person name="Lu D."/>
            <person name="Skrede I."/>
            <person name="Drula E."/>
            <person name="Henrissat B."/>
            <person name="Morin E."/>
            <person name="Kohler A."/>
            <person name="Barry K."/>
            <person name="LaButti K."/>
            <person name="Morin E."/>
            <person name="Salamov A."/>
            <person name="Lipzen A."/>
            <person name="Mereny Z."/>
            <person name="Hegedus B."/>
            <person name="Baldrian P."/>
            <person name="Stursova M."/>
            <person name="Weitz H."/>
            <person name="Taylor A."/>
            <person name="Grigoriev I.V."/>
            <person name="Nagy L.G."/>
            <person name="Martin F."/>
            <person name="Kauserud H."/>
        </authorList>
    </citation>
    <scope>NUCLEOTIDE SEQUENCE</scope>
    <source>
        <strain evidence="1">CBHHK067</strain>
    </source>
</reference>
<dbReference type="Proteomes" id="UP001221757">
    <property type="component" value="Unassembled WGS sequence"/>
</dbReference>
<keyword evidence="2" id="KW-1185">Reference proteome</keyword>
<accession>A0AAD7FLQ1</accession>
<proteinExistence type="predicted"/>